<evidence type="ECO:0000256" key="1">
    <source>
        <dbReference type="SAM" id="MobiDB-lite"/>
    </source>
</evidence>
<evidence type="ECO:0000313" key="2">
    <source>
        <dbReference type="EMBL" id="KAK2159349.1"/>
    </source>
</evidence>
<keyword evidence="3" id="KW-1185">Reference proteome</keyword>
<organism evidence="2 3">
    <name type="scientific">Paralvinella palmiformis</name>
    <dbReference type="NCBI Taxonomy" id="53620"/>
    <lineage>
        <taxon>Eukaryota</taxon>
        <taxon>Metazoa</taxon>
        <taxon>Spiralia</taxon>
        <taxon>Lophotrochozoa</taxon>
        <taxon>Annelida</taxon>
        <taxon>Polychaeta</taxon>
        <taxon>Sedentaria</taxon>
        <taxon>Canalipalpata</taxon>
        <taxon>Terebellida</taxon>
        <taxon>Terebelliformia</taxon>
        <taxon>Alvinellidae</taxon>
        <taxon>Paralvinella</taxon>
    </lineage>
</organism>
<evidence type="ECO:0000313" key="3">
    <source>
        <dbReference type="Proteomes" id="UP001208570"/>
    </source>
</evidence>
<feature type="region of interest" description="Disordered" evidence="1">
    <location>
        <begin position="57"/>
        <end position="76"/>
    </location>
</feature>
<proteinExistence type="predicted"/>
<feature type="region of interest" description="Disordered" evidence="1">
    <location>
        <begin position="139"/>
        <end position="160"/>
    </location>
</feature>
<feature type="compositionally biased region" description="Acidic residues" evidence="1">
    <location>
        <begin position="141"/>
        <end position="151"/>
    </location>
</feature>
<protein>
    <submittedName>
        <fullName evidence="2">Uncharacterized protein</fullName>
    </submittedName>
</protein>
<name>A0AAD9JTY9_9ANNE</name>
<accession>A0AAD9JTY9</accession>
<dbReference type="EMBL" id="JAODUP010000154">
    <property type="protein sequence ID" value="KAK2159349.1"/>
    <property type="molecule type" value="Genomic_DNA"/>
</dbReference>
<comment type="caution">
    <text evidence="2">The sequence shown here is derived from an EMBL/GenBank/DDBJ whole genome shotgun (WGS) entry which is preliminary data.</text>
</comment>
<dbReference type="AlphaFoldDB" id="A0AAD9JTY9"/>
<sequence length="160" mass="17591">MASVTLKISSKCEEVNQFKETVGDESSDVNLSKLLTAVKKVQQESNVVLTEMVNEEKAKNGIAQRPESEESVDNDSEIEGFETNACSRCLAQSRCSDCLILSWVAQFCKDSYSSIRGYVSEKLCEGSTGTTSTFRHGIMLLDDDDDNDDTNEPPGKKSKS</sequence>
<gene>
    <name evidence="2" type="ORF">LSH36_154g03000</name>
</gene>
<dbReference type="Proteomes" id="UP001208570">
    <property type="component" value="Unassembled WGS sequence"/>
</dbReference>
<reference evidence="2" key="1">
    <citation type="journal article" date="2023" name="Mol. Biol. Evol.">
        <title>Third-Generation Sequencing Reveals the Adaptive Role of the Epigenome in Three Deep-Sea Polychaetes.</title>
        <authorList>
            <person name="Perez M."/>
            <person name="Aroh O."/>
            <person name="Sun Y."/>
            <person name="Lan Y."/>
            <person name="Juniper S.K."/>
            <person name="Young C.R."/>
            <person name="Angers B."/>
            <person name="Qian P.Y."/>
        </authorList>
    </citation>
    <scope>NUCLEOTIDE SEQUENCE</scope>
    <source>
        <strain evidence="2">P08H-3</strain>
    </source>
</reference>